<dbReference type="InterPro" id="IPR035903">
    <property type="entry name" value="HesB-like_dom_sf"/>
</dbReference>
<keyword evidence="2" id="KW-1185">Reference proteome</keyword>
<protein>
    <submittedName>
        <fullName evidence="1">Fe-S cluster assembly iron-binding protein IscA</fullName>
    </submittedName>
</protein>
<dbReference type="RefSeq" id="WP_066392493.1">
    <property type="nucleotide sequence ID" value="NZ_JAGIKZ010000016.1"/>
</dbReference>
<gene>
    <name evidence="1" type="ORF">J2Z40_002790</name>
</gene>
<sequence length="89" mass="10057">MMITNEARDLLKQVLRDQQASGIRIYFVGFGCEKSEMGMALDEPEPTDRVEIINTIQVAIDPYIKAEVEDLVIEYDQGRHAIVLSSISE</sequence>
<comment type="caution">
    <text evidence="1">The sequence shown here is derived from an EMBL/GenBank/DDBJ whole genome shotgun (WGS) entry which is preliminary data.</text>
</comment>
<dbReference type="Proteomes" id="UP001519293">
    <property type="component" value="Unassembled WGS sequence"/>
</dbReference>
<proteinExistence type="predicted"/>
<name>A0ABS4RH41_9BACI</name>
<reference evidence="1 2" key="1">
    <citation type="submission" date="2021-03" db="EMBL/GenBank/DDBJ databases">
        <title>Genomic Encyclopedia of Type Strains, Phase IV (KMG-IV): sequencing the most valuable type-strain genomes for metagenomic binning, comparative biology and taxonomic classification.</title>
        <authorList>
            <person name="Goeker M."/>
        </authorList>
    </citation>
    <scope>NUCLEOTIDE SEQUENCE [LARGE SCALE GENOMIC DNA]</scope>
    <source>
        <strain evidence="1 2">DSM 26675</strain>
    </source>
</reference>
<evidence type="ECO:0000313" key="1">
    <source>
        <dbReference type="EMBL" id="MBP2242217.1"/>
    </source>
</evidence>
<dbReference type="Gene3D" id="2.60.300.12">
    <property type="entry name" value="HesB-like domain"/>
    <property type="match status" value="1"/>
</dbReference>
<dbReference type="SUPFAM" id="SSF89360">
    <property type="entry name" value="HesB-like domain"/>
    <property type="match status" value="1"/>
</dbReference>
<evidence type="ECO:0000313" key="2">
    <source>
        <dbReference type="Proteomes" id="UP001519293"/>
    </source>
</evidence>
<accession>A0ABS4RH41</accession>
<dbReference type="EMBL" id="JAGIKZ010000016">
    <property type="protein sequence ID" value="MBP2242217.1"/>
    <property type="molecule type" value="Genomic_DNA"/>
</dbReference>
<organism evidence="1 2">
    <name type="scientific">Cytobacillus eiseniae</name>
    <dbReference type="NCBI Taxonomy" id="762947"/>
    <lineage>
        <taxon>Bacteria</taxon>
        <taxon>Bacillati</taxon>
        <taxon>Bacillota</taxon>
        <taxon>Bacilli</taxon>
        <taxon>Bacillales</taxon>
        <taxon>Bacillaceae</taxon>
        <taxon>Cytobacillus</taxon>
    </lineage>
</organism>